<evidence type="ECO:0000256" key="8">
    <source>
        <dbReference type="ARBA" id="ARBA00023152"/>
    </source>
</evidence>
<dbReference type="PRINTS" id="PR00475">
    <property type="entry name" value="HEXOKINASE"/>
</dbReference>
<keyword evidence="10" id="KW-0472">Membrane</keyword>
<name>A0AAN9QAL7_CANGL</name>
<dbReference type="Gene3D" id="3.40.367.20">
    <property type="match status" value="1"/>
</dbReference>
<proteinExistence type="inferred from homology"/>
<keyword evidence="5 9" id="KW-0547">Nucleotide-binding</keyword>
<keyword evidence="6 9" id="KW-0418">Kinase</keyword>
<evidence type="ECO:0000256" key="1">
    <source>
        <dbReference type="ARBA" id="ARBA00004921"/>
    </source>
</evidence>
<dbReference type="GO" id="GO:0004396">
    <property type="term" value="F:hexokinase activity"/>
    <property type="evidence" value="ECO:0007669"/>
    <property type="project" value="UniProtKB-UniRule"/>
</dbReference>
<dbReference type="PANTHER" id="PTHR19443">
    <property type="entry name" value="HEXOKINASE"/>
    <property type="match status" value="1"/>
</dbReference>
<dbReference type="GO" id="GO:0001678">
    <property type="term" value="P:intracellular glucose homeostasis"/>
    <property type="evidence" value="ECO:0007669"/>
    <property type="project" value="InterPro"/>
</dbReference>
<organism evidence="13 14">
    <name type="scientific">Canavalia gladiata</name>
    <name type="common">Sword bean</name>
    <name type="synonym">Dolichos gladiatus</name>
    <dbReference type="NCBI Taxonomy" id="3824"/>
    <lineage>
        <taxon>Eukaryota</taxon>
        <taxon>Viridiplantae</taxon>
        <taxon>Streptophyta</taxon>
        <taxon>Embryophyta</taxon>
        <taxon>Tracheophyta</taxon>
        <taxon>Spermatophyta</taxon>
        <taxon>Magnoliopsida</taxon>
        <taxon>eudicotyledons</taxon>
        <taxon>Gunneridae</taxon>
        <taxon>Pentapetalae</taxon>
        <taxon>rosids</taxon>
        <taxon>fabids</taxon>
        <taxon>Fabales</taxon>
        <taxon>Fabaceae</taxon>
        <taxon>Papilionoideae</taxon>
        <taxon>50 kb inversion clade</taxon>
        <taxon>NPAAA clade</taxon>
        <taxon>indigoferoid/millettioid clade</taxon>
        <taxon>Phaseoleae</taxon>
        <taxon>Canavalia</taxon>
    </lineage>
</organism>
<keyword evidence="10" id="KW-1133">Transmembrane helix</keyword>
<dbReference type="GO" id="GO:0005829">
    <property type="term" value="C:cytosol"/>
    <property type="evidence" value="ECO:0007669"/>
    <property type="project" value="TreeGrafter"/>
</dbReference>
<dbReference type="Proteomes" id="UP001367508">
    <property type="component" value="Unassembled WGS sequence"/>
</dbReference>
<dbReference type="Pfam" id="PF03727">
    <property type="entry name" value="Hexokinase_2"/>
    <property type="match status" value="1"/>
</dbReference>
<dbReference type="PROSITE" id="PS51748">
    <property type="entry name" value="HEXOKINASE_2"/>
    <property type="match status" value="1"/>
</dbReference>
<evidence type="ECO:0000259" key="11">
    <source>
        <dbReference type="Pfam" id="PF00349"/>
    </source>
</evidence>
<dbReference type="AlphaFoldDB" id="A0AAN9QAL7"/>
<feature type="domain" description="Hexokinase C-terminal" evidence="12">
    <location>
        <begin position="245"/>
        <end position="480"/>
    </location>
</feature>
<comment type="pathway">
    <text evidence="2">Carbohydrate metabolism; hexose metabolism.</text>
</comment>
<dbReference type="InterPro" id="IPR043129">
    <property type="entry name" value="ATPase_NBD"/>
</dbReference>
<evidence type="ECO:0000256" key="9">
    <source>
        <dbReference type="RuleBase" id="RU362007"/>
    </source>
</evidence>
<keyword evidence="14" id="KW-1185">Reference proteome</keyword>
<evidence type="ECO:0000259" key="12">
    <source>
        <dbReference type="Pfam" id="PF03727"/>
    </source>
</evidence>
<sequence length="490" mass="54008">MRKLEVVVVLSTTITVVVVGAFIRRWKRRKEQQLRQTRNIIRKFARECATPLTKLWQVADDLVSNMKISLASSTLTPTLNMVISNVTSLPQGDEEGFYYGVNLHGINLLMLCARLRGKNMPISGLYREEITIPDAVLAGSSEEITDYVATEIAQFVSAHPENENCAPTKKKKLGFTLSYPVDEIIPFTATTIQRKNSNHPARKGMVKDLNRALTNHGMKMHVCSMVDDTIGGLAGGRYYNRESVAAVTLGMSTNAAYVEPTEEIASELAHSPCSTELVISMEWGDFKSPHLPVTTFDTSLDAESSNPGSGIFEKLISGMYLGEIVRRVLLKLAQETALFGCTVPPKLMTPYLLRSPDMAAMHQDSSEDHEVVSEKLREVFGISSCSPMAREMVAEVCDIVTERGARLAGAGILGIIKKLGRIENRKSVVTVEGGLYEHYRIFRNYLHSSVWEMLGNDLSDNVIIQHSHGGSGTGPLFLAAAHTHAHRTDS</sequence>
<gene>
    <name evidence="13" type="ORF">VNO77_25111</name>
</gene>
<evidence type="ECO:0000256" key="2">
    <source>
        <dbReference type="ARBA" id="ARBA00005028"/>
    </source>
</evidence>
<dbReference type="GO" id="GO:0005739">
    <property type="term" value="C:mitochondrion"/>
    <property type="evidence" value="ECO:0007669"/>
    <property type="project" value="TreeGrafter"/>
</dbReference>
<keyword evidence="8 9" id="KW-0324">Glycolysis</keyword>
<feature type="domain" description="Hexokinase N-terminal" evidence="11">
    <location>
        <begin position="41"/>
        <end position="238"/>
    </location>
</feature>
<dbReference type="FunFam" id="3.30.420.40:FF:000321">
    <property type="entry name" value="Phosphotransferase"/>
    <property type="match status" value="1"/>
</dbReference>
<keyword evidence="10" id="KW-0812">Transmembrane</keyword>
<dbReference type="PANTHER" id="PTHR19443:SF18">
    <property type="entry name" value="HEXOKINASE-LIKE 2 PROTEIN-RELATED"/>
    <property type="match status" value="1"/>
</dbReference>
<dbReference type="InterPro" id="IPR022673">
    <property type="entry name" value="Hexokinase_C"/>
</dbReference>
<accession>A0AAN9QAL7</accession>
<keyword evidence="7 9" id="KW-0067">ATP-binding</keyword>
<evidence type="ECO:0000313" key="14">
    <source>
        <dbReference type="Proteomes" id="UP001367508"/>
    </source>
</evidence>
<evidence type="ECO:0000256" key="5">
    <source>
        <dbReference type="ARBA" id="ARBA00022741"/>
    </source>
</evidence>
<feature type="transmembrane region" description="Helical" evidence="10">
    <location>
        <begin position="6"/>
        <end position="23"/>
    </location>
</feature>
<dbReference type="EMBL" id="JAYMYQ010000005">
    <property type="protein sequence ID" value="KAK7330905.1"/>
    <property type="molecule type" value="Genomic_DNA"/>
</dbReference>
<comment type="pathway">
    <text evidence="1">Carbohydrate degradation.</text>
</comment>
<evidence type="ECO:0000313" key="13">
    <source>
        <dbReference type="EMBL" id="KAK7330905.1"/>
    </source>
</evidence>
<protein>
    <recommendedName>
        <fullName evidence="9">Phosphotransferase</fullName>
        <ecNumber evidence="9">2.7.1.-</ecNumber>
    </recommendedName>
</protein>
<dbReference type="Pfam" id="PF00349">
    <property type="entry name" value="Hexokinase_1"/>
    <property type="match status" value="1"/>
</dbReference>
<dbReference type="InterPro" id="IPR022672">
    <property type="entry name" value="Hexokinase_N"/>
</dbReference>
<dbReference type="SUPFAM" id="SSF53067">
    <property type="entry name" value="Actin-like ATPase domain"/>
    <property type="match status" value="2"/>
</dbReference>
<evidence type="ECO:0000256" key="7">
    <source>
        <dbReference type="ARBA" id="ARBA00022840"/>
    </source>
</evidence>
<dbReference type="InterPro" id="IPR001312">
    <property type="entry name" value="Hexokinase"/>
</dbReference>
<evidence type="ECO:0000256" key="3">
    <source>
        <dbReference type="ARBA" id="ARBA00009225"/>
    </source>
</evidence>
<comment type="similarity">
    <text evidence="3 9">Belongs to the hexokinase family.</text>
</comment>
<evidence type="ECO:0000256" key="6">
    <source>
        <dbReference type="ARBA" id="ARBA00022777"/>
    </source>
</evidence>
<dbReference type="GO" id="GO:0005524">
    <property type="term" value="F:ATP binding"/>
    <property type="evidence" value="ECO:0007669"/>
    <property type="project" value="UniProtKB-UniRule"/>
</dbReference>
<dbReference type="EC" id="2.7.1.-" evidence="9"/>
<keyword evidence="4 9" id="KW-0808">Transferase</keyword>
<dbReference type="GO" id="GO:0005536">
    <property type="term" value="F:D-glucose binding"/>
    <property type="evidence" value="ECO:0007669"/>
    <property type="project" value="InterPro"/>
</dbReference>
<dbReference type="Gene3D" id="3.30.420.40">
    <property type="match status" value="1"/>
</dbReference>
<comment type="caution">
    <text evidence="13">The sequence shown here is derived from an EMBL/GenBank/DDBJ whole genome shotgun (WGS) entry which is preliminary data.</text>
</comment>
<evidence type="ECO:0000256" key="4">
    <source>
        <dbReference type="ARBA" id="ARBA00022679"/>
    </source>
</evidence>
<dbReference type="GO" id="GO:0006096">
    <property type="term" value="P:glycolytic process"/>
    <property type="evidence" value="ECO:0007669"/>
    <property type="project" value="UniProtKB-KW"/>
</dbReference>
<reference evidence="13 14" key="1">
    <citation type="submission" date="2024-01" db="EMBL/GenBank/DDBJ databases">
        <title>The genomes of 5 underutilized Papilionoideae crops provide insights into root nodulation and disease resistanc.</title>
        <authorList>
            <person name="Jiang F."/>
        </authorList>
    </citation>
    <scope>NUCLEOTIDE SEQUENCE [LARGE SCALE GENOMIC DNA]</scope>
    <source>
        <strain evidence="13">LVBAO_FW01</strain>
        <tissue evidence="13">Leaves</tissue>
    </source>
</reference>
<evidence type="ECO:0000256" key="10">
    <source>
        <dbReference type="SAM" id="Phobius"/>
    </source>
</evidence>